<proteinExistence type="predicted"/>
<sequence length="156" mass="18822">MSKKIDIVEKIAAEKCRKFEVNSTVNLFDLIDGNTINEYNLFIAQFNRLPNCMRKVDIDCRQANEWFAKTYETEIKDCYYSQRFLKIRKQLEYDDIYYLLHEDLLVYFNTDRSIVTLLFKKTDVEVVRRIMDEIRKFGKKTSRHRLLAYWSMGVTD</sequence>
<comment type="caution">
    <text evidence="1">The sequence shown here is derived from an EMBL/GenBank/DDBJ whole genome shotgun (WGS) entry which is preliminary data.</text>
</comment>
<organism evidence="1">
    <name type="scientific">termite gut metagenome</name>
    <dbReference type="NCBI Taxonomy" id="433724"/>
    <lineage>
        <taxon>unclassified sequences</taxon>
        <taxon>metagenomes</taxon>
        <taxon>organismal metagenomes</taxon>
    </lineage>
</organism>
<dbReference type="EMBL" id="SNRY01000423">
    <property type="protein sequence ID" value="KAA6340930.1"/>
    <property type="molecule type" value="Genomic_DNA"/>
</dbReference>
<dbReference type="AlphaFoldDB" id="A0A5J4S6E1"/>
<reference evidence="1" key="1">
    <citation type="submission" date="2019-03" db="EMBL/GenBank/DDBJ databases">
        <title>Single cell metagenomics reveals metabolic interactions within the superorganism composed of flagellate Streblomastix strix and complex community of Bacteroidetes bacteria on its surface.</title>
        <authorList>
            <person name="Treitli S.C."/>
            <person name="Kolisko M."/>
            <person name="Husnik F."/>
            <person name="Keeling P."/>
            <person name="Hampl V."/>
        </authorList>
    </citation>
    <scope>NUCLEOTIDE SEQUENCE</scope>
    <source>
        <strain evidence="1">STM</strain>
    </source>
</reference>
<evidence type="ECO:0000313" key="1">
    <source>
        <dbReference type="EMBL" id="KAA6340930.1"/>
    </source>
</evidence>
<accession>A0A5J4S6E1</accession>
<protein>
    <submittedName>
        <fullName evidence="1">Uncharacterized protein</fullName>
    </submittedName>
</protein>
<name>A0A5J4S6E1_9ZZZZ</name>
<gene>
    <name evidence="1" type="ORF">EZS27_011235</name>
</gene>